<keyword evidence="2" id="KW-0472">Membrane</keyword>
<evidence type="ECO:0000256" key="1">
    <source>
        <dbReference type="ARBA" id="ARBA00004370"/>
    </source>
</evidence>
<feature type="region of interest" description="Disordered" evidence="3">
    <location>
        <begin position="136"/>
        <end position="187"/>
    </location>
</feature>
<dbReference type="GeneID" id="95975825"/>
<evidence type="ECO:0000259" key="4">
    <source>
        <dbReference type="Pfam" id="PF05433"/>
    </source>
</evidence>
<reference evidence="5 6" key="1">
    <citation type="submission" date="2024-07" db="EMBL/GenBank/DDBJ databases">
        <title>Draft sequence of the Neodothiora populina.</title>
        <authorList>
            <person name="Drown D.D."/>
            <person name="Schuette U.S."/>
            <person name="Buechlein A.B."/>
            <person name="Rusch D.R."/>
            <person name="Winton L.W."/>
            <person name="Adams G.A."/>
        </authorList>
    </citation>
    <scope>NUCLEOTIDE SEQUENCE [LARGE SCALE GENOMIC DNA]</scope>
    <source>
        <strain evidence="5 6">CPC 39397</strain>
    </source>
</reference>
<dbReference type="PANTHER" id="PTHR35603">
    <property type="match status" value="1"/>
</dbReference>
<dbReference type="RefSeq" id="XP_069201477.1">
    <property type="nucleotide sequence ID" value="XM_069348639.1"/>
</dbReference>
<gene>
    <name evidence="5" type="ORF">AAFC00_002123</name>
</gene>
<name>A0ABR3PGB4_9PEZI</name>
<organism evidence="5 6">
    <name type="scientific">Neodothiora populina</name>
    <dbReference type="NCBI Taxonomy" id="2781224"/>
    <lineage>
        <taxon>Eukaryota</taxon>
        <taxon>Fungi</taxon>
        <taxon>Dikarya</taxon>
        <taxon>Ascomycota</taxon>
        <taxon>Pezizomycotina</taxon>
        <taxon>Dothideomycetes</taxon>
        <taxon>Dothideomycetidae</taxon>
        <taxon>Dothideales</taxon>
        <taxon>Dothioraceae</taxon>
        <taxon>Neodothiora</taxon>
    </lineage>
</organism>
<accession>A0ABR3PGB4</accession>
<sequence>MAEDFAELGLEGFNKATDKLFDRTYDKVSGSKSKSKNKGRENMSNHQRYASQPPSHRGYDDDPHNEYDDAEPWGPGGRYRGNDHYEPVAYQQQNYFDQPRYPNDRVPQHYDALPPASTQEQAAPYVAAGTTAGALAPYPRRRDDYYPDYDNEDRRVHRSSRSHRRRDSRSSSRSRSRSRSRSGAERRFRDVPSLAFDKSELGIGVGIAGALVGGLLGREMGDHKKRGTALGAVIGGIGANIAEHRWKIYKEEKRAKEQAMEDAWYQRHPEERASAYAYDDRSSRRRGHSR</sequence>
<comment type="subcellular location">
    <subcellularLocation>
        <location evidence="1">Membrane</location>
    </subcellularLocation>
</comment>
<proteinExistence type="predicted"/>
<evidence type="ECO:0000256" key="3">
    <source>
        <dbReference type="SAM" id="MobiDB-lite"/>
    </source>
</evidence>
<feature type="region of interest" description="Disordered" evidence="3">
    <location>
        <begin position="19"/>
        <end position="112"/>
    </location>
</feature>
<feature type="compositionally biased region" description="Basic and acidic residues" evidence="3">
    <location>
        <begin position="57"/>
        <end position="67"/>
    </location>
</feature>
<comment type="caution">
    <text evidence="5">The sequence shown here is derived from an EMBL/GenBank/DDBJ whole genome shotgun (WGS) entry which is preliminary data.</text>
</comment>
<evidence type="ECO:0000256" key="2">
    <source>
        <dbReference type="ARBA" id="ARBA00023136"/>
    </source>
</evidence>
<dbReference type="Pfam" id="PF05433">
    <property type="entry name" value="Rick_17kDa_Anti"/>
    <property type="match status" value="1"/>
</dbReference>
<dbReference type="Proteomes" id="UP001562354">
    <property type="component" value="Unassembled WGS sequence"/>
</dbReference>
<evidence type="ECO:0000313" key="5">
    <source>
        <dbReference type="EMBL" id="KAL1305204.1"/>
    </source>
</evidence>
<dbReference type="EMBL" id="JBFMKM010000007">
    <property type="protein sequence ID" value="KAL1305204.1"/>
    <property type="molecule type" value="Genomic_DNA"/>
</dbReference>
<feature type="domain" description="Glycine zipper 2TM" evidence="4">
    <location>
        <begin position="206"/>
        <end position="242"/>
    </location>
</feature>
<feature type="compositionally biased region" description="Polar residues" evidence="3">
    <location>
        <begin position="44"/>
        <end position="54"/>
    </location>
</feature>
<keyword evidence="6" id="KW-1185">Reference proteome</keyword>
<dbReference type="PANTHER" id="PTHR35603:SF2">
    <property type="entry name" value="OUTER MEMBRANE LIPOPROTEIN"/>
    <property type="match status" value="1"/>
</dbReference>
<evidence type="ECO:0000313" key="6">
    <source>
        <dbReference type="Proteomes" id="UP001562354"/>
    </source>
</evidence>
<dbReference type="InterPro" id="IPR051407">
    <property type="entry name" value="Bact_OM_lipoprot/Surf_antigen"/>
</dbReference>
<dbReference type="InterPro" id="IPR008816">
    <property type="entry name" value="Gly_zipper_2TM_dom"/>
</dbReference>
<protein>
    <recommendedName>
        <fullName evidence="4">Glycine zipper 2TM domain-containing protein</fullName>
    </recommendedName>
</protein>
<feature type="compositionally biased region" description="Basic residues" evidence="3">
    <location>
        <begin position="156"/>
        <end position="180"/>
    </location>
</feature>